<dbReference type="Pfam" id="PF13378">
    <property type="entry name" value="MR_MLE_C"/>
    <property type="match status" value="1"/>
</dbReference>
<feature type="non-terminal residue" evidence="2">
    <location>
        <position position="1"/>
    </location>
</feature>
<dbReference type="InterPro" id="IPR029065">
    <property type="entry name" value="Enolase_C-like"/>
</dbReference>
<proteinExistence type="predicted"/>
<dbReference type="InterPro" id="IPR036849">
    <property type="entry name" value="Enolase-like_C_sf"/>
</dbReference>
<protein>
    <recommendedName>
        <fullName evidence="1">Enolase C-terminal domain-containing protein</fullName>
    </recommendedName>
</protein>
<gene>
    <name evidence="2" type="ORF">METZ01_LOCUS418668</name>
</gene>
<dbReference type="EMBL" id="UINC01164786">
    <property type="protein sequence ID" value="SVD65814.1"/>
    <property type="molecule type" value="Genomic_DNA"/>
</dbReference>
<reference evidence="2" key="1">
    <citation type="submission" date="2018-05" db="EMBL/GenBank/DDBJ databases">
        <authorList>
            <person name="Lanie J.A."/>
            <person name="Ng W.-L."/>
            <person name="Kazmierczak K.M."/>
            <person name="Andrzejewski T.M."/>
            <person name="Davidsen T.M."/>
            <person name="Wayne K.J."/>
            <person name="Tettelin H."/>
            <person name="Glass J.I."/>
            <person name="Rusch D."/>
            <person name="Podicherti R."/>
            <person name="Tsui H.-C.T."/>
            <person name="Winkler M.E."/>
        </authorList>
    </citation>
    <scope>NUCLEOTIDE SEQUENCE</scope>
</reference>
<dbReference type="AlphaFoldDB" id="A0A382X4L2"/>
<evidence type="ECO:0000313" key="2">
    <source>
        <dbReference type="EMBL" id="SVD65814.1"/>
    </source>
</evidence>
<dbReference type="Gene3D" id="3.20.20.120">
    <property type="entry name" value="Enolase-like C-terminal domain"/>
    <property type="match status" value="1"/>
</dbReference>
<evidence type="ECO:0000259" key="1">
    <source>
        <dbReference type="Pfam" id="PF13378"/>
    </source>
</evidence>
<feature type="domain" description="Enolase C-terminal" evidence="1">
    <location>
        <begin position="8"/>
        <end position="92"/>
    </location>
</feature>
<name>A0A382X4L2_9ZZZZ</name>
<accession>A0A382X4L2</accession>
<sequence length="187" mass="21056">IADGFVVCAGAYNIMKQSAVTNEANKPFWLQLVGTGITTTWAAHLGAVCPQAKWPAITCMNIWKTQLLAEPIKLHGGYYRVPETPGLGLEIWQKAIEKYQVDYSWVDPPRHVYRYARASGEVTYYGSSKQSLHNDYPRDAMPICEPGSECVPVEDDGSRAFAQIWDAVQDGHTLRRVEKKKRQRGKK</sequence>
<dbReference type="SUPFAM" id="SSF51604">
    <property type="entry name" value="Enolase C-terminal domain-like"/>
    <property type="match status" value="1"/>
</dbReference>
<organism evidence="2">
    <name type="scientific">marine metagenome</name>
    <dbReference type="NCBI Taxonomy" id="408172"/>
    <lineage>
        <taxon>unclassified sequences</taxon>
        <taxon>metagenomes</taxon>
        <taxon>ecological metagenomes</taxon>
    </lineage>
</organism>